<keyword evidence="2" id="KW-1185">Reference proteome</keyword>
<dbReference type="Gene3D" id="1.25.40.10">
    <property type="entry name" value="Tetratricopeptide repeat domain"/>
    <property type="match status" value="2"/>
</dbReference>
<proteinExistence type="predicted"/>
<feature type="non-terminal residue" evidence="1">
    <location>
        <position position="277"/>
    </location>
</feature>
<dbReference type="Proteomes" id="UP000799324">
    <property type="component" value="Unassembled WGS sequence"/>
</dbReference>
<accession>A0A6A6T3J7</accession>
<dbReference type="InterPro" id="IPR011990">
    <property type="entry name" value="TPR-like_helical_dom_sf"/>
</dbReference>
<dbReference type="AlphaFoldDB" id="A0A6A6T3J7"/>
<name>A0A6A6T3J7_9PLEO</name>
<dbReference type="PANTHER" id="PTHR46082">
    <property type="entry name" value="ATP/GTP-BINDING PROTEIN-RELATED"/>
    <property type="match status" value="1"/>
</dbReference>
<organism evidence="1 2">
    <name type="scientific">Lophiostoma macrostomum CBS 122681</name>
    <dbReference type="NCBI Taxonomy" id="1314788"/>
    <lineage>
        <taxon>Eukaryota</taxon>
        <taxon>Fungi</taxon>
        <taxon>Dikarya</taxon>
        <taxon>Ascomycota</taxon>
        <taxon>Pezizomycotina</taxon>
        <taxon>Dothideomycetes</taxon>
        <taxon>Pleosporomycetidae</taxon>
        <taxon>Pleosporales</taxon>
        <taxon>Lophiostomataceae</taxon>
        <taxon>Lophiostoma</taxon>
    </lineage>
</organism>
<dbReference type="EMBL" id="MU004363">
    <property type="protein sequence ID" value="KAF2654476.1"/>
    <property type="molecule type" value="Genomic_DNA"/>
</dbReference>
<sequence length="277" mass="32122">MISLTSALESQFKYEEAAIEFRRLWELQTNAYGPGNRETLHTLMDLVLALKNDGQTDEAEALCRHGQKLQEDNMNIGEPNVGRKFDSQALFMWKGKKHYKEAELMKREAFERRRKTNGDQYDDEWFADLVGLATYLISASMYSEAEPLLREALEYAEGTHGRDESELIEIVSRFRGLFLLQNRYADAEPFIRRLIAWNERADCDQSQMGDDPRIERVTLAYVLCKQREKSTEAETLSRALMKELEDSPIEDDTYTAAVWMALANALYQQERYEEASV</sequence>
<dbReference type="SUPFAM" id="SSF48452">
    <property type="entry name" value="TPR-like"/>
    <property type="match status" value="2"/>
</dbReference>
<evidence type="ECO:0000313" key="2">
    <source>
        <dbReference type="Proteomes" id="UP000799324"/>
    </source>
</evidence>
<gene>
    <name evidence="1" type="ORF">K491DRAFT_551318</name>
</gene>
<dbReference type="PANTHER" id="PTHR46082:SF6">
    <property type="entry name" value="AAA+ ATPASE DOMAIN-CONTAINING PROTEIN-RELATED"/>
    <property type="match status" value="1"/>
</dbReference>
<protein>
    <recommendedName>
        <fullName evidence="3">TPR-like protein</fullName>
    </recommendedName>
</protein>
<evidence type="ECO:0000313" key="1">
    <source>
        <dbReference type="EMBL" id="KAF2654476.1"/>
    </source>
</evidence>
<reference evidence="1" key="1">
    <citation type="journal article" date="2020" name="Stud. Mycol.">
        <title>101 Dothideomycetes genomes: a test case for predicting lifestyles and emergence of pathogens.</title>
        <authorList>
            <person name="Haridas S."/>
            <person name="Albert R."/>
            <person name="Binder M."/>
            <person name="Bloem J."/>
            <person name="Labutti K."/>
            <person name="Salamov A."/>
            <person name="Andreopoulos B."/>
            <person name="Baker S."/>
            <person name="Barry K."/>
            <person name="Bills G."/>
            <person name="Bluhm B."/>
            <person name="Cannon C."/>
            <person name="Castanera R."/>
            <person name="Culley D."/>
            <person name="Daum C."/>
            <person name="Ezra D."/>
            <person name="Gonzalez J."/>
            <person name="Henrissat B."/>
            <person name="Kuo A."/>
            <person name="Liang C."/>
            <person name="Lipzen A."/>
            <person name="Lutzoni F."/>
            <person name="Magnuson J."/>
            <person name="Mondo S."/>
            <person name="Nolan M."/>
            <person name="Ohm R."/>
            <person name="Pangilinan J."/>
            <person name="Park H.-J."/>
            <person name="Ramirez L."/>
            <person name="Alfaro M."/>
            <person name="Sun H."/>
            <person name="Tritt A."/>
            <person name="Yoshinaga Y."/>
            <person name="Zwiers L.-H."/>
            <person name="Turgeon B."/>
            <person name="Goodwin S."/>
            <person name="Spatafora J."/>
            <person name="Crous P."/>
            <person name="Grigoriev I."/>
        </authorList>
    </citation>
    <scope>NUCLEOTIDE SEQUENCE</scope>
    <source>
        <strain evidence="1">CBS 122681</strain>
    </source>
</reference>
<dbReference type="InterPro" id="IPR053137">
    <property type="entry name" value="NLR-like"/>
</dbReference>
<evidence type="ECO:0008006" key="3">
    <source>
        <dbReference type="Google" id="ProtNLM"/>
    </source>
</evidence>